<comment type="subcellular location">
    <subcellularLocation>
        <location evidence="1">Membrane</location>
        <topology evidence="1">Multi-pass membrane protein</topology>
    </subcellularLocation>
</comment>
<proteinExistence type="inferred from homology"/>
<reference evidence="6" key="1">
    <citation type="submission" date="2018-05" db="EMBL/GenBank/DDBJ databases">
        <authorList>
            <person name="Lanie J.A."/>
            <person name="Ng W.-L."/>
            <person name="Kazmierczak K.M."/>
            <person name="Andrzejewski T.M."/>
            <person name="Davidsen T.M."/>
            <person name="Wayne K.J."/>
            <person name="Tettelin H."/>
            <person name="Glass J.I."/>
            <person name="Rusch D."/>
            <person name="Podicherti R."/>
            <person name="Tsui H.-C.T."/>
            <person name="Winkler M.E."/>
        </authorList>
    </citation>
    <scope>NUCLEOTIDE SEQUENCE</scope>
</reference>
<evidence type="ECO:0000256" key="5">
    <source>
        <dbReference type="SAM" id="Phobius"/>
    </source>
</evidence>
<feature type="transmembrane region" description="Helical" evidence="5">
    <location>
        <begin position="194"/>
        <end position="210"/>
    </location>
</feature>
<keyword evidence="3 5" id="KW-1133">Transmembrane helix</keyword>
<keyword evidence="4 5" id="KW-0472">Membrane</keyword>
<name>A0A382JL62_9ZZZZ</name>
<sequence>VSDAARPLRKHLEELRWRLMVIVIAIVIGAGVSVLYFKPLVEILIQPAEGYLSDTGGPIYTEVTELLGVTVKVALLGGLVLSLPILAYQVIAFVAPGLTKREKGYLIFMVPGSLACFAMGAAFAYFLLLPPMLKFLLTYANDVAVPMIRISTYINLVVTLIFWMGLIFETPLMMFISAKAGVVSADTMAKGRRVIIVVAFLLGAIITPTFDPVNQTLVAIPFLILFEIGLRLARFARPREVPEESSDGVTP</sequence>
<dbReference type="AlphaFoldDB" id="A0A382JL62"/>
<dbReference type="HAMAP" id="MF_00902">
    <property type="entry name" value="TatC"/>
    <property type="match status" value="1"/>
</dbReference>
<feature type="transmembrane region" description="Helical" evidence="5">
    <location>
        <begin position="17"/>
        <end position="37"/>
    </location>
</feature>
<accession>A0A382JL62</accession>
<feature type="transmembrane region" description="Helical" evidence="5">
    <location>
        <begin position="106"/>
        <end position="128"/>
    </location>
</feature>
<feature type="transmembrane region" description="Helical" evidence="5">
    <location>
        <begin position="216"/>
        <end position="233"/>
    </location>
</feature>
<protein>
    <recommendedName>
        <fullName evidence="7">Twin-arginine translocase subunit TatC</fullName>
    </recommendedName>
</protein>
<dbReference type="PANTHER" id="PTHR30371">
    <property type="entry name" value="SEC-INDEPENDENT PROTEIN TRANSLOCASE PROTEIN TATC"/>
    <property type="match status" value="1"/>
</dbReference>
<dbReference type="InterPro" id="IPR002033">
    <property type="entry name" value="TatC"/>
</dbReference>
<dbReference type="GO" id="GO:0009977">
    <property type="term" value="F:proton motive force dependent protein transmembrane transporter activity"/>
    <property type="evidence" value="ECO:0007669"/>
    <property type="project" value="TreeGrafter"/>
</dbReference>
<dbReference type="GO" id="GO:0033281">
    <property type="term" value="C:TAT protein transport complex"/>
    <property type="evidence" value="ECO:0007669"/>
    <property type="project" value="TreeGrafter"/>
</dbReference>
<evidence type="ECO:0000313" key="6">
    <source>
        <dbReference type="EMBL" id="SVC12556.1"/>
    </source>
</evidence>
<dbReference type="PRINTS" id="PR01840">
    <property type="entry name" value="TATCFAMILY"/>
</dbReference>
<dbReference type="NCBIfam" id="TIGR00945">
    <property type="entry name" value="tatC"/>
    <property type="match status" value="1"/>
</dbReference>
<dbReference type="GO" id="GO:0065002">
    <property type="term" value="P:intracellular protein transmembrane transport"/>
    <property type="evidence" value="ECO:0007669"/>
    <property type="project" value="TreeGrafter"/>
</dbReference>
<dbReference type="GO" id="GO:0043953">
    <property type="term" value="P:protein transport by the Tat complex"/>
    <property type="evidence" value="ECO:0007669"/>
    <property type="project" value="TreeGrafter"/>
</dbReference>
<evidence type="ECO:0000256" key="1">
    <source>
        <dbReference type="ARBA" id="ARBA00004141"/>
    </source>
</evidence>
<feature type="transmembrane region" description="Helical" evidence="5">
    <location>
        <begin position="148"/>
        <end position="168"/>
    </location>
</feature>
<feature type="transmembrane region" description="Helical" evidence="5">
    <location>
        <begin position="73"/>
        <end position="94"/>
    </location>
</feature>
<evidence type="ECO:0008006" key="7">
    <source>
        <dbReference type="Google" id="ProtNLM"/>
    </source>
</evidence>
<gene>
    <name evidence="6" type="ORF">METZ01_LOCUS265410</name>
</gene>
<evidence type="ECO:0000256" key="4">
    <source>
        <dbReference type="ARBA" id="ARBA00023136"/>
    </source>
</evidence>
<keyword evidence="2 5" id="KW-0812">Transmembrane</keyword>
<dbReference type="PANTHER" id="PTHR30371:SF0">
    <property type="entry name" value="SEC-INDEPENDENT PROTEIN TRANSLOCASE PROTEIN TATC, CHLOROPLASTIC-RELATED"/>
    <property type="match status" value="1"/>
</dbReference>
<dbReference type="Pfam" id="PF00902">
    <property type="entry name" value="TatC"/>
    <property type="match status" value="1"/>
</dbReference>
<organism evidence="6">
    <name type="scientific">marine metagenome</name>
    <dbReference type="NCBI Taxonomy" id="408172"/>
    <lineage>
        <taxon>unclassified sequences</taxon>
        <taxon>metagenomes</taxon>
        <taxon>ecological metagenomes</taxon>
    </lineage>
</organism>
<feature type="non-terminal residue" evidence="6">
    <location>
        <position position="1"/>
    </location>
</feature>
<evidence type="ECO:0000256" key="3">
    <source>
        <dbReference type="ARBA" id="ARBA00022989"/>
    </source>
</evidence>
<evidence type="ECO:0000256" key="2">
    <source>
        <dbReference type="ARBA" id="ARBA00022692"/>
    </source>
</evidence>
<dbReference type="EMBL" id="UINC01074901">
    <property type="protein sequence ID" value="SVC12556.1"/>
    <property type="molecule type" value="Genomic_DNA"/>
</dbReference>